<protein>
    <submittedName>
        <fullName evidence="1">Uncharacterized protein</fullName>
    </submittedName>
</protein>
<evidence type="ECO:0000313" key="1">
    <source>
        <dbReference type="EMBL" id="GEM45637.1"/>
    </source>
</evidence>
<name>A0A511MZM4_DEIC1</name>
<dbReference type="AlphaFoldDB" id="A0A511MZM4"/>
<keyword evidence="2" id="KW-1185">Reference proteome</keyword>
<sequence length="140" mass="15122">MASIFLDLYDADLDTNDDQAWGVGWQPGMYDRPSVLQATGPTVAEQDDWVDGKWVATPDIWQTAHPSPGLLGCLLPDLPPPGHGDPLQGVKIGGVPVLWDDCFVPTGGLEPWNLLFQMDATDPSEIMPSQVILERVGEAG</sequence>
<evidence type="ECO:0000313" key="2">
    <source>
        <dbReference type="Proteomes" id="UP000321306"/>
    </source>
</evidence>
<dbReference type="EMBL" id="BJXB01000004">
    <property type="protein sequence ID" value="GEM45637.1"/>
    <property type="molecule type" value="Genomic_DNA"/>
</dbReference>
<gene>
    <name evidence="1" type="ORF">DC3_12720</name>
</gene>
<reference evidence="1 2" key="1">
    <citation type="submission" date="2019-07" db="EMBL/GenBank/DDBJ databases">
        <title>Whole genome shotgun sequence of Deinococcus cellulosilyticus NBRC 106333.</title>
        <authorList>
            <person name="Hosoyama A."/>
            <person name="Uohara A."/>
            <person name="Ohji S."/>
            <person name="Ichikawa N."/>
        </authorList>
    </citation>
    <scope>NUCLEOTIDE SEQUENCE [LARGE SCALE GENOMIC DNA]</scope>
    <source>
        <strain evidence="1 2">NBRC 106333</strain>
    </source>
</reference>
<comment type="caution">
    <text evidence="1">The sequence shown here is derived from an EMBL/GenBank/DDBJ whole genome shotgun (WGS) entry which is preliminary data.</text>
</comment>
<organism evidence="1 2">
    <name type="scientific">Deinococcus cellulosilyticus (strain DSM 18568 / NBRC 106333 / KACC 11606 / 5516J-15)</name>
    <dbReference type="NCBI Taxonomy" id="1223518"/>
    <lineage>
        <taxon>Bacteria</taxon>
        <taxon>Thermotogati</taxon>
        <taxon>Deinococcota</taxon>
        <taxon>Deinococci</taxon>
        <taxon>Deinococcales</taxon>
        <taxon>Deinococcaceae</taxon>
        <taxon>Deinococcus</taxon>
    </lineage>
</organism>
<proteinExistence type="predicted"/>
<dbReference type="Proteomes" id="UP000321306">
    <property type="component" value="Unassembled WGS sequence"/>
</dbReference>
<accession>A0A511MZM4</accession>